<dbReference type="Pfam" id="PF02518">
    <property type="entry name" value="HATPase_c"/>
    <property type="match status" value="1"/>
</dbReference>
<organism evidence="7 8">
    <name type="scientific">Qipengyuania oceanensis</name>
    <dbReference type="NCBI Taxonomy" id="1463597"/>
    <lineage>
        <taxon>Bacteria</taxon>
        <taxon>Pseudomonadati</taxon>
        <taxon>Pseudomonadota</taxon>
        <taxon>Alphaproteobacteria</taxon>
        <taxon>Sphingomonadales</taxon>
        <taxon>Erythrobacteraceae</taxon>
        <taxon>Qipengyuania</taxon>
    </lineage>
</organism>
<dbReference type="InterPro" id="IPR003594">
    <property type="entry name" value="HATPase_dom"/>
</dbReference>
<dbReference type="InterPro" id="IPR005467">
    <property type="entry name" value="His_kinase_dom"/>
</dbReference>
<evidence type="ECO:0000256" key="4">
    <source>
        <dbReference type="ARBA" id="ARBA00022777"/>
    </source>
</evidence>
<dbReference type="SMART" id="SM00387">
    <property type="entry name" value="HATPase_c"/>
    <property type="match status" value="1"/>
</dbReference>
<feature type="domain" description="Histidine kinase" evidence="6">
    <location>
        <begin position="240"/>
        <end position="456"/>
    </location>
</feature>
<dbReference type="PANTHER" id="PTHR43711">
    <property type="entry name" value="TWO-COMPONENT HISTIDINE KINASE"/>
    <property type="match status" value="1"/>
</dbReference>
<dbReference type="CDD" id="cd00075">
    <property type="entry name" value="HATPase"/>
    <property type="match status" value="1"/>
</dbReference>
<comment type="catalytic activity">
    <reaction evidence="1">
        <text>ATP + protein L-histidine = ADP + protein N-phospho-L-histidine.</text>
        <dbReference type="EC" id="2.7.13.3"/>
    </reaction>
</comment>
<keyword evidence="5" id="KW-0902">Two-component regulatory system</keyword>
<dbReference type="InterPro" id="IPR036097">
    <property type="entry name" value="HisK_dim/P_sf"/>
</dbReference>
<dbReference type="Gene3D" id="1.10.287.130">
    <property type="match status" value="1"/>
</dbReference>
<reference evidence="7 8" key="1">
    <citation type="submission" date="2019-12" db="EMBL/GenBank/DDBJ databases">
        <title>Genomic-based taxomic classification of the family Erythrobacteraceae.</title>
        <authorList>
            <person name="Xu L."/>
        </authorList>
    </citation>
    <scope>NUCLEOTIDE SEQUENCE [LARGE SCALE GENOMIC DNA]</scope>
    <source>
        <strain evidence="7 8">MCCC 1A09965</strain>
    </source>
</reference>
<comment type="caution">
    <text evidence="7">The sequence shown here is derived from an EMBL/GenBank/DDBJ whole genome shotgun (WGS) entry which is preliminary data.</text>
</comment>
<evidence type="ECO:0000256" key="5">
    <source>
        <dbReference type="ARBA" id="ARBA00023012"/>
    </source>
</evidence>
<dbReference type="SUPFAM" id="SSF55874">
    <property type="entry name" value="ATPase domain of HSP90 chaperone/DNA topoisomerase II/histidine kinase"/>
    <property type="match status" value="1"/>
</dbReference>
<dbReference type="RefSeq" id="WP_160670645.1">
    <property type="nucleotide sequence ID" value="NZ_WTYN01000001.1"/>
</dbReference>
<evidence type="ECO:0000313" key="7">
    <source>
        <dbReference type="EMBL" id="MXO61766.1"/>
    </source>
</evidence>
<dbReference type="SUPFAM" id="SSF47384">
    <property type="entry name" value="Homodimeric domain of signal transducing histidine kinase"/>
    <property type="match status" value="1"/>
</dbReference>
<dbReference type="PRINTS" id="PR00344">
    <property type="entry name" value="BCTRLSENSOR"/>
</dbReference>
<dbReference type="EC" id="2.7.13.3" evidence="2"/>
<dbReference type="AlphaFoldDB" id="A0A844YA35"/>
<dbReference type="OrthoDB" id="7933832at2"/>
<keyword evidence="8" id="KW-1185">Reference proteome</keyword>
<gene>
    <name evidence="7" type="ORF">GRI48_01960</name>
</gene>
<dbReference type="EMBL" id="WTYN01000001">
    <property type="protein sequence ID" value="MXO61766.1"/>
    <property type="molecule type" value="Genomic_DNA"/>
</dbReference>
<protein>
    <recommendedName>
        <fullName evidence="2">histidine kinase</fullName>
        <ecNumber evidence="2">2.7.13.3</ecNumber>
    </recommendedName>
</protein>
<evidence type="ECO:0000313" key="8">
    <source>
        <dbReference type="Proteomes" id="UP000445582"/>
    </source>
</evidence>
<keyword evidence="4 7" id="KW-0418">Kinase</keyword>
<sequence length="456" mass="48936">MTITTTTYLAVGRSDAADRLVEADELLARLHGECGGSLEGVIAVPELLALVRRSREYGLRLSREVRAFDGERHVSAWVEVTPVGQGGEAGCDIGVVSWNIEAQAPETEEAEARRIREIDRQLAEFSARLGPGQRVLSVSSDAGDLAGLVERMEGGLGRAWTDFLELPELGHEQPMHWRILDGARCVIEGSSRLWTASLVPLGQAEQGSAGFQLYLTADTPLPSRKPLEASDADATPIGRDIAPVLREPIGRIIANAETIRSRLAGPLKKEYSEYAGDIADAAQHLLGLIDDLADLDAVEKDDFHTAPDQIDLIDAVRRASGILGGKAQERGIDLVLPGAEASQMARAEFRRVMQVVLNLVGNAIRYAPEGSTVSLSIGRTGDHATLTVADQGPGLDADQQRKIFEKFERLGRSGDGGSGLGLYISRRIARAMGGELTVESEPGRGARFTLSVPALD</sequence>
<accession>A0A844YA35</accession>
<dbReference type="InterPro" id="IPR004358">
    <property type="entry name" value="Sig_transdc_His_kin-like_C"/>
</dbReference>
<dbReference type="Proteomes" id="UP000445582">
    <property type="component" value="Unassembled WGS sequence"/>
</dbReference>
<dbReference type="Gene3D" id="3.30.565.10">
    <property type="entry name" value="Histidine kinase-like ATPase, C-terminal domain"/>
    <property type="match status" value="1"/>
</dbReference>
<keyword evidence="3" id="KW-0808">Transferase</keyword>
<name>A0A844YA35_9SPHN</name>
<evidence type="ECO:0000256" key="1">
    <source>
        <dbReference type="ARBA" id="ARBA00000085"/>
    </source>
</evidence>
<dbReference type="InterPro" id="IPR036890">
    <property type="entry name" value="HATPase_C_sf"/>
</dbReference>
<dbReference type="PANTHER" id="PTHR43711:SF26">
    <property type="entry name" value="SENSOR HISTIDINE KINASE RCSC"/>
    <property type="match status" value="1"/>
</dbReference>
<evidence type="ECO:0000256" key="2">
    <source>
        <dbReference type="ARBA" id="ARBA00012438"/>
    </source>
</evidence>
<dbReference type="InterPro" id="IPR050736">
    <property type="entry name" value="Sensor_HK_Regulatory"/>
</dbReference>
<evidence type="ECO:0000259" key="6">
    <source>
        <dbReference type="PROSITE" id="PS50109"/>
    </source>
</evidence>
<dbReference type="GO" id="GO:0000155">
    <property type="term" value="F:phosphorelay sensor kinase activity"/>
    <property type="evidence" value="ECO:0007669"/>
    <property type="project" value="InterPro"/>
</dbReference>
<proteinExistence type="predicted"/>
<dbReference type="PROSITE" id="PS50109">
    <property type="entry name" value="HIS_KIN"/>
    <property type="match status" value="1"/>
</dbReference>
<evidence type="ECO:0000256" key="3">
    <source>
        <dbReference type="ARBA" id="ARBA00022679"/>
    </source>
</evidence>